<dbReference type="InterPro" id="IPR050275">
    <property type="entry name" value="PGM_Phosphatase"/>
</dbReference>
<protein>
    <submittedName>
        <fullName evidence="1">Uncharacterized protein</fullName>
    </submittedName>
</protein>
<name>A0A7S1YP23_9STRA</name>
<evidence type="ECO:0000313" key="1">
    <source>
        <dbReference type="EMBL" id="CAD9313872.1"/>
    </source>
</evidence>
<reference evidence="1" key="1">
    <citation type="submission" date="2021-01" db="EMBL/GenBank/DDBJ databases">
        <authorList>
            <person name="Corre E."/>
            <person name="Pelletier E."/>
            <person name="Niang G."/>
            <person name="Scheremetjew M."/>
            <person name="Finn R."/>
            <person name="Kale V."/>
            <person name="Holt S."/>
            <person name="Cochrane G."/>
            <person name="Meng A."/>
            <person name="Brown T."/>
            <person name="Cohen L."/>
        </authorList>
    </citation>
    <scope>NUCLEOTIDE SEQUENCE</scope>
    <source>
        <strain evidence="1">Pop2</strain>
    </source>
</reference>
<dbReference type="AlphaFoldDB" id="A0A7S1YP23"/>
<dbReference type="Gene3D" id="3.40.50.1240">
    <property type="entry name" value="Phosphoglycerate mutase-like"/>
    <property type="match status" value="2"/>
</dbReference>
<dbReference type="EMBL" id="HBGN01000461">
    <property type="protein sequence ID" value="CAD9313872.1"/>
    <property type="molecule type" value="Transcribed_RNA"/>
</dbReference>
<proteinExistence type="predicted"/>
<dbReference type="PANTHER" id="PTHR48100">
    <property type="entry name" value="BROAD-SPECIFICITY PHOSPHATASE YOR283W-RELATED"/>
    <property type="match status" value="1"/>
</dbReference>
<accession>A0A7S1YP23</accession>
<dbReference type="PANTHER" id="PTHR48100:SF44">
    <property type="entry name" value="PHOSPHATASE C1620.13-RELATED"/>
    <property type="match status" value="1"/>
</dbReference>
<gene>
    <name evidence="1" type="ORF">DBRI1063_LOCUS278</name>
</gene>
<dbReference type="SUPFAM" id="SSF53254">
    <property type="entry name" value="Phosphoglycerate mutase-like"/>
    <property type="match status" value="2"/>
</dbReference>
<dbReference type="InterPro" id="IPR029033">
    <property type="entry name" value="His_PPase_superfam"/>
</dbReference>
<sequence length="549" mass="61550">MDLNASDDSPRSFKKIIYFVRHAEAVHNVKEREAVQEAIARGETDKSQQDEARRAVLRGDESLRDAPLSEHGIHQVSTSFESLAALTSSKIPRPEVVLVSPLRRTLMTATELFGGKNTNNEEGSQCRFTAIEMLREKRTGLSCDERSDLETIRAEFPHVDLSGLDGTDIPPIGEDNIAVRARTAKFLDEKLPHIEGNYLAIVSHKGWLREFRKTLKSRVDEGRIRVDFDLDKWDTTLYDNAEVRVVAMRWQDGELTSVVSRSVTNALSMVDDGFQYSLGPPSSGFSMFLAHRTTKVHFIVHAEGHHNVAARNSGCNGCLLRGNAPAIDHPLYDASLTSTGVKQAEILRNVLATRPSGSRSFTAFDLVVVSPLTRALETAQLIFGRDPGLAPIGSPERAAGLPIRAPQLLVREECRERYGHFVCNGRQPVSQLEENFPAFDFSEVLDENDVLHGDEIESASHCRDRAARFLEWLSCRPEGCVAVVTHGSFLRHLFGQFGDELQEEDRESLHREAHNCELRSVVICSHKKEQTKQRMMRHRSTLRVPSTNR</sequence>
<organism evidence="1">
    <name type="scientific">Ditylum brightwellii</name>
    <dbReference type="NCBI Taxonomy" id="49249"/>
    <lineage>
        <taxon>Eukaryota</taxon>
        <taxon>Sar</taxon>
        <taxon>Stramenopiles</taxon>
        <taxon>Ochrophyta</taxon>
        <taxon>Bacillariophyta</taxon>
        <taxon>Mediophyceae</taxon>
        <taxon>Lithodesmiophycidae</taxon>
        <taxon>Lithodesmiales</taxon>
        <taxon>Lithodesmiaceae</taxon>
        <taxon>Ditylum</taxon>
    </lineage>
</organism>
<dbReference type="SMART" id="SM00855">
    <property type="entry name" value="PGAM"/>
    <property type="match status" value="2"/>
</dbReference>
<dbReference type="Pfam" id="PF00300">
    <property type="entry name" value="His_Phos_1"/>
    <property type="match status" value="2"/>
</dbReference>
<dbReference type="CDD" id="cd07067">
    <property type="entry name" value="HP_PGM_like"/>
    <property type="match status" value="2"/>
</dbReference>
<dbReference type="GO" id="GO:0016791">
    <property type="term" value="F:phosphatase activity"/>
    <property type="evidence" value="ECO:0007669"/>
    <property type="project" value="TreeGrafter"/>
</dbReference>
<dbReference type="GO" id="GO:0005737">
    <property type="term" value="C:cytoplasm"/>
    <property type="evidence" value="ECO:0007669"/>
    <property type="project" value="TreeGrafter"/>
</dbReference>
<dbReference type="InterPro" id="IPR013078">
    <property type="entry name" value="His_Pase_superF_clade-1"/>
</dbReference>